<evidence type="ECO:0000256" key="1">
    <source>
        <dbReference type="SAM" id="MobiDB-lite"/>
    </source>
</evidence>
<dbReference type="GeneID" id="117146117"/>
<dbReference type="Proteomes" id="UP000515162">
    <property type="component" value="Chromosome 2L"/>
</dbReference>
<sequence length="205" mass="23783">MKSPRRPRSKIVTKRKITGPKVPRTDPQQQFYLKNRFNATSPRPKQSTVPPSQRIWRRTVVQTKPKVKAKIPKLFRMDRNTGLPVDYERTVNQVMQYVNPNLRNPPSAEKVLEELLTKMLTEVVRQGGRCCREHSQMRSLLKNRCHCHRSSQFLSKAEKARLEANESLSQFHSACKRGPCRIPSPKLGPTYTSKFNFNQLKIKSS</sequence>
<feature type="region of interest" description="Disordered" evidence="1">
    <location>
        <begin position="1"/>
        <end position="28"/>
    </location>
</feature>
<gene>
    <name evidence="3" type="primary">LOC117146117</name>
</gene>
<dbReference type="RefSeq" id="XP_033168006.1">
    <property type="nucleotide sequence ID" value="XM_033312115.1"/>
</dbReference>
<evidence type="ECO:0000313" key="2">
    <source>
        <dbReference type="Proteomes" id="UP000515162"/>
    </source>
</evidence>
<feature type="compositionally biased region" description="Basic residues" evidence="1">
    <location>
        <begin position="1"/>
        <end position="18"/>
    </location>
</feature>
<reference evidence="3" key="1">
    <citation type="submission" date="2025-08" db="UniProtKB">
        <authorList>
            <consortium name="RefSeq"/>
        </authorList>
    </citation>
    <scope>IDENTIFICATION</scope>
    <source>
        <strain evidence="3">Mau12</strain>
        <tissue evidence="3">Whole Body</tissue>
    </source>
</reference>
<evidence type="ECO:0000313" key="3">
    <source>
        <dbReference type="RefSeq" id="XP_033168006.1"/>
    </source>
</evidence>
<protein>
    <submittedName>
        <fullName evidence="3">Uncharacterized protein LOC117146117</fullName>
    </submittedName>
</protein>
<dbReference type="AlphaFoldDB" id="A0A6P8KXM6"/>
<accession>A0A6P8KXM6</accession>
<proteinExistence type="predicted"/>
<organism evidence="2 3">
    <name type="scientific">Drosophila mauritiana</name>
    <name type="common">Fruit fly</name>
    <dbReference type="NCBI Taxonomy" id="7226"/>
    <lineage>
        <taxon>Eukaryota</taxon>
        <taxon>Metazoa</taxon>
        <taxon>Ecdysozoa</taxon>
        <taxon>Arthropoda</taxon>
        <taxon>Hexapoda</taxon>
        <taxon>Insecta</taxon>
        <taxon>Pterygota</taxon>
        <taxon>Neoptera</taxon>
        <taxon>Endopterygota</taxon>
        <taxon>Diptera</taxon>
        <taxon>Brachycera</taxon>
        <taxon>Muscomorpha</taxon>
        <taxon>Ephydroidea</taxon>
        <taxon>Drosophilidae</taxon>
        <taxon>Drosophila</taxon>
        <taxon>Sophophora</taxon>
    </lineage>
</organism>
<name>A0A6P8KXM6_DROMA</name>
<keyword evidence="2" id="KW-1185">Reference proteome</keyword>